<feature type="region of interest" description="Disordered" evidence="1">
    <location>
        <begin position="1"/>
        <end position="73"/>
    </location>
</feature>
<name>A0A4Z2H4I1_9TELE</name>
<evidence type="ECO:0000313" key="2">
    <source>
        <dbReference type="EMBL" id="TNN59724.1"/>
    </source>
</evidence>
<sequence>METKPQEKQIYIRRNTLEPGAEPMEQAPERPSEAEITPITPGQHQQVEETGPASAGLEPRPVPTCHGMPPVGR</sequence>
<protein>
    <submittedName>
        <fullName evidence="2">Uncharacterized protein</fullName>
    </submittedName>
</protein>
<accession>A0A4Z2H4I1</accession>
<dbReference type="EMBL" id="SRLO01000350">
    <property type="protein sequence ID" value="TNN59724.1"/>
    <property type="molecule type" value="Genomic_DNA"/>
</dbReference>
<dbReference type="AlphaFoldDB" id="A0A4Z2H4I1"/>
<proteinExistence type="predicted"/>
<evidence type="ECO:0000256" key="1">
    <source>
        <dbReference type="SAM" id="MobiDB-lite"/>
    </source>
</evidence>
<reference evidence="2 3" key="1">
    <citation type="submission" date="2019-03" db="EMBL/GenBank/DDBJ databases">
        <title>First draft genome of Liparis tanakae, snailfish: a comprehensive survey of snailfish specific genes.</title>
        <authorList>
            <person name="Kim W."/>
            <person name="Song I."/>
            <person name="Jeong J.-H."/>
            <person name="Kim D."/>
            <person name="Kim S."/>
            <person name="Ryu S."/>
            <person name="Song J.Y."/>
            <person name="Lee S.K."/>
        </authorList>
    </citation>
    <scope>NUCLEOTIDE SEQUENCE [LARGE SCALE GENOMIC DNA]</scope>
    <source>
        <tissue evidence="2">Muscle</tissue>
    </source>
</reference>
<evidence type="ECO:0000313" key="3">
    <source>
        <dbReference type="Proteomes" id="UP000314294"/>
    </source>
</evidence>
<organism evidence="2 3">
    <name type="scientific">Liparis tanakae</name>
    <name type="common">Tanaka's snailfish</name>
    <dbReference type="NCBI Taxonomy" id="230148"/>
    <lineage>
        <taxon>Eukaryota</taxon>
        <taxon>Metazoa</taxon>
        <taxon>Chordata</taxon>
        <taxon>Craniata</taxon>
        <taxon>Vertebrata</taxon>
        <taxon>Euteleostomi</taxon>
        <taxon>Actinopterygii</taxon>
        <taxon>Neopterygii</taxon>
        <taxon>Teleostei</taxon>
        <taxon>Neoteleostei</taxon>
        <taxon>Acanthomorphata</taxon>
        <taxon>Eupercaria</taxon>
        <taxon>Perciformes</taxon>
        <taxon>Cottioidei</taxon>
        <taxon>Cottales</taxon>
        <taxon>Liparidae</taxon>
        <taxon>Liparis</taxon>
    </lineage>
</organism>
<dbReference type="Proteomes" id="UP000314294">
    <property type="component" value="Unassembled WGS sequence"/>
</dbReference>
<gene>
    <name evidence="2" type="ORF">EYF80_030095</name>
</gene>
<comment type="caution">
    <text evidence="2">The sequence shown here is derived from an EMBL/GenBank/DDBJ whole genome shotgun (WGS) entry which is preliminary data.</text>
</comment>
<keyword evidence="3" id="KW-1185">Reference proteome</keyword>